<name>A0A7H0HL00_9BURK</name>
<dbReference type="InterPro" id="IPR009057">
    <property type="entry name" value="Homeodomain-like_sf"/>
</dbReference>
<keyword evidence="2" id="KW-0238">DNA-binding</keyword>
<organism evidence="5 6">
    <name type="scientific">Paenacidovorax monticola</name>
    <dbReference type="NCBI Taxonomy" id="1926868"/>
    <lineage>
        <taxon>Bacteria</taxon>
        <taxon>Pseudomonadati</taxon>
        <taxon>Pseudomonadota</taxon>
        <taxon>Betaproteobacteria</taxon>
        <taxon>Burkholderiales</taxon>
        <taxon>Comamonadaceae</taxon>
        <taxon>Paenacidovorax</taxon>
    </lineage>
</organism>
<evidence type="ECO:0000256" key="1">
    <source>
        <dbReference type="ARBA" id="ARBA00023015"/>
    </source>
</evidence>
<dbReference type="SMART" id="SM00342">
    <property type="entry name" value="HTH_ARAC"/>
    <property type="match status" value="1"/>
</dbReference>
<dbReference type="AlphaFoldDB" id="A0A7H0HL00"/>
<dbReference type="InterPro" id="IPR018060">
    <property type="entry name" value="HTH_AraC"/>
</dbReference>
<keyword evidence="3" id="KW-0804">Transcription</keyword>
<dbReference type="Proteomes" id="UP000516057">
    <property type="component" value="Chromosome"/>
</dbReference>
<dbReference type="EMBL" id="CP060790">
    <property type="protein sequence ID" value="QNP61216.1"/>
    <property type="molecule type" value="Genomic_DNA"/>
</dbReference>
<feature type="domain" description="HTH araC/xylS-type" evidence="4">
    <location>
        <begin position="246"/>
        <end position="344"/>
    </location>
</feature>
<dbReference type="GO" id="GO:0000976">
    <property type="term" value="F:transcription cis-regulatory region binding"/>
    <property type="evidence" value="ECO:0007669"/>
    <property type="project" value="TreeGrafter"/>
</dbReference>
<dbReference type="PROSITE" id="PS01124">
    <property type="entry name" value="HTH_ARAC_FAMILY_2"/>
    <property type="match status" value="1"/>
</dbReference>
<evidence type="ECO:0000259" key="4">
    <source>
        <dbReference type="PROSITE" id="PS01124"/>
    </source>
</evidence>
<evidence type="ECO:0000256" key="2">
    <source>
        <dbReference type="ARBA" id="ARBA00023125"/>
    </source>
</evidence>
<dbReference type="GO" id="GO:0005829">
    <property type="term" value="C:cytosol"/>
    <property type="evidence" value="ECO:0007669"/>
    <property type="project" value="TreeGrafter"/>
</dbReference>
<evidence type="ECO:0000313" key="5">
    <source>
        <dbReference type="EMBL" id="QNP61216.1"/>
    </source>
</evidence>
<dbReference type="GO" id="GO:0003700">
    <property type="term" value="F:DNA-binding transcription factor activity"/>
    <property type="evidence" value="ECO:0007669"/>
    <property type="project" value="InterPro"/>
</dbReference>
<reference evidence="5 6" key="1">
    <citation type="submission" date="2020-08" db="EMBL/GenBank/DDBJ databases">
        <title>Genome sequence of Acidovorax monticola KACC 19171T.</title>
        <authorList>
            <person name="Hyun D.-W."/>
            <person name="Bae J.-W."/>
        </authorList>
    </citation>
    <scope>NUCLEOTIDE SEQUENCE [LARGE SCALE GENOMIC DNA]</scope>
    <source>
        <strain evidence="5 6">KACC 19171</strain>
    </source>
</reference>
<evidence type="ECO:0000256" key="3">
    <source>
        <dbReference type="ARBA" id="ARBA00023163"/>
    </source>
</evidence>
<keyword evidence="1" id="KW-0805">Transcription regulation</keyword>
<dbReference type="Gene3D" id="1.10.10.60">
    <property type="entry name" value="Homeodomain-like"/>
    <property type="match status" value="1"/>
</dbReference>
<proteinExistence type="predicted"/>
<sequence length="346" mass="39390">MRRFPTDWESRLYGPQRISSVVAALAEEGVGAEQVLEGVGLNAERLQSTSTWVSYGQVLAVFRNAIRLAKDPAWAFHAGARMHLTAYGMYGYGILSSPTHEDQIRFVMKYNRASGGVARIVDFLREGMAAAYTYEVALTSDPQDSIYRFALEFTYAAQLRVCRDLYGADFNFSSVSAVFPKPAHAEFYERFFDCPVHFLQPVNQLHMDASWLDLPRRMPDKVTHLMADEFCQQFLADLPHVGGVASQVRHALLEKTPLHFPTIDLMADELGMQARTLRRRLEAEDTTYRELLSSVRKLLAIEYLRKTRMTTVEIAARLGYNDVANFRNAFTRWTGKTPQSYRMMGK</sequence>
<gene>
    <name evidence="5" type="ORF">H9L24_01420</name>
</gene>
<accession>A0A7H0HL00</accession>
<dbReference type="SUPFAM" id="SSF46689">
    <property type="entry name" value="Homeodomain-like"/>
    <property type="match status" value="1"/>
</dbReference>
<dbReference type="Pfam" id="PF12833">
    <property type="entry name" value="HTH_18"/>
    <property type="match status" value="1"/>
</dbReference>
<dbReference type="InterPro" id="IPR032687">
    <property type="entry name" value="AraC-type_N"/>
</dbReference>
<keyword evidence="6" id="KW-1185">Reference proteome</keyword>
<evidence type="ECO:0000313" key="6">
    <source>
        <dbReference type="Proteomes" id="UP000516057"/>
    </source>
</evidence>
<protein>
    <submittedName>
        <fullName evidence="5">AraC family transcriptional regulator</fullName>
    </submittedName>
</protein>
<dbReference type="Pfam" id="PF12625">
    <property type="entry name" value="Arabinose_bd"/>
    <property type="match status" value="1"/>
</dbReference>
<dbReference type="PANTHER" id="PTHR47894">
    <property type="entry name" value="HTH-TYPE TRANSCRIPTIONAL REGULATOR GADX"/>
    <property type="match status" value="1"/>
</dbReference>
<dbReference type="KEGG" id="amon:H9L24_01420"/>
<dbReference type="PANTHER" id="PTHR47894:SF1">
    <property type="entry name" value="HTH-TYPE TRANSCRIPTIONAL REGULATOR VQSM"/>
    <property type="match status" value="1"/>
</dbReference>